<keyword evidence="3" id="KW-1185">Reference proteome</keyword>
<protein>
    <submittedName>
        <fullName evidence="2">Alpha/beta hydrolase</fullName>
    </submittedName>
</protein>
<keyword evidence="2" id="KW-0378">Hydrolase</keyword>
<feature type="domain" description="AB hydrolase-1" evidence="1">
    <location>
        <begin position="12"/>
        <end position="117"/>
    </location>
</feature>
<sequence>MEIFYADHGAGPPLVLIPGALSGIGSSFGAILPRLAATRRVIAVELQGHGHTPDADRPLTVSHCADDVVELLDRLGVPDADVLGWSFGAAVALHLGLEHPARVRRLILASLSVDRGGLYPGVLGGTLAPEHLHGSELHQEYLRTAPDPRGFAGLVAKVAALDADPPQWPAARIRALRRPAMLVLGDADIVRPEHTIETFRLLGGGVPGDVSALPVCRLAILPGTTHTGVLAAVDWLAPMVDEFLSEAG</sequence>
<evidence type="ECO:0000259" key="1">
    <source>
        <dbReference type="Pfam" id="PF00561"/>
    </source>
</evidence>
<dbReference type="SUPFAM" id="SSF53474">
    <property type="entry name" value="alpha/beta-Hydrolases"/>
    <property type="match status" value="1"/>
</dbReference>
<dbReference type="RefSeq" id="WP_344650417.1">
    <property type="nucleotide sequence ID" value="NZ_BAAAGX010000016.1"/>
</dbReference>
<name>A0ABN0UHY4_9ACTN</name>
<evidence type="ECO:0000313" key="3">
    <source>
        <dbReference type="Proteomes" id="UP001500967"/>
    </source>
</evidence>
<dbReference type="Proteomes" id="UP001500967">
    <property type="component" value="Unassembled WGS sequence"/>
</dbReference>
<dbReference type="Pfam" id="PF00561">
    <property type="entry name" value="Abhydrolase_1"/>
    <property type="match status" value="1"/>
</dbReference>
<dbReference type="EMBL" id="BAAAGX010000016">
    <property type="protein sequence ID" value="GAA0251215.1"/>
    <property type="molecule type" value="Genomic_DNA"/>
</dbReference>
<organism evidence="2 3">
    <name type="scientific">Cryptosporangium japonicum</name>
    <dbReference type="NCBI Taxonomy" id="80872"/>
    <lineage>
        <taxon>Bacteria</taxon>
        <taxon>Bacillati</taxon>
        <taxon>Actinomycetota</taxon>
        <taxon>Actinomycetes</taxon>
        <taxon>Cryptosporangiales</taxon>
        <taxon>Cryptosporangiaceae</taxon>
        <taxon>Cryptosporangium</taxon>
    </lineage>
</organism>
<dbReference type="InterPro" id="IPR050471">
    <property type="entry name" value="AB_hydrolase"/>
</dbReference>
<proteinExistence type="predicted"/>
<accession>A0ABN0UHY4</accession>
<dbReference type="InterPro" id="IPR029058">
    <property type="entry name" value="AB_hydrolase_fold"/>
</dbReference>
<gene>
    <name evidence="2" type="ORF">GCM10009539_40430</name>
</gene>
<dbReference type="Gene3D" id="3.40.50.1820">
    <property type="entry name" value="alpha/beta hydrolase"/>
    <property type="match status" value="1"/>
</dbReference>
<reference evidence="2 3" key="1">
    <citation type="journal article" date="2019" name="Int. J. Syst. Evol. Microbiol.">
        <title>The Global Catalogue of Microorganisms (GCM) 10K type strain sequencing project: providing services to taxonomists for standard genome sequencing and annotation.</title>
        <authorList>
            <consortium name="The Broad Institute Genomics Platform"/>
            <consortium name="The Broad Institute Genome Sequencing Center for Infectious Disease"/>
            <person name="Wu L."/>
            <person name="Ma J."/>
        </authorList>
    </citation>
    <scope>NUCLEOTIDE SEQUENCE [LARGE SCALE GENOMIC DNA]</scope>
    <source>
        <strain evidence="2 3">JCM 10425</strain>
    </source>
</reference>
<dbReference type="InterPro" id="IPR000073">
    <property type="entry name" value="AB_hydrolase_1"/>
</dbReference>
<dbReference type="PANTHER" id="PTHR43433:SF5">
    <property type="entry name" value="AB HYDROLASE-1 DOMAIN-CONTAINING PROTEIN"/>
    <property type="match status" value="1"/>
</dbReference>
<evidence type="ECO:0000313" key="2">
    <source>
        <dbReference type="EMBL" id="GAA0251215.1"/>
    </source>
</evidence>
<comment type="caution">
    <text evidence="2">The sequence shown here is derived from an EMBL/GenBank/DDBJ whole genome shotgun (WGS) entry which is preliminary data.</text>
</comment>
<dbReference type="PRINTS" id="PR00111">
    <property type="entry name" value="ABHYDROLASE"/>
</dbReference>
<dbReference type="PANTHER" id="PTHR43433">
    <property type="entry name" value="HYDROLASE, ALPHA/BETA FOLD FAMILY PROTEIN"/>
    <property type="match status" value="1"/>
</dbReference>
<dbReference type="GO" id="GO:0016787">
    <property type="term" value="F:hydrolase activity"/>
    <property type="evidence" value="ECO:0007669"/>
    <property type="project" value="UniProtKB-KW"/>
</dbReference>